<dbReference type="EMBL" id="WJEE01000005">
    <property type="protein sequence ID" value="MRI65482.1"/>
    <property type="molecule type" value="Genomic_DNA"/>
</dbReference>
<dbReference type="PROSITE" id="PS50965">
    <property type="entry name" value="NERD"/>
    <property type="match status" value="1"/>
</dbReference>
<dbReference type="Pfam" id="PF08378">
    <property type="entry name" value="NERD"/>
    <property type="match status" value="1"/>
</dbReference>
<evidence type="ECO:0000313" key="2">
    <source>
        <dbReference type="EMBL" id="MRI65482.1"/>
    </source>
</evidence>
<dbReference type="Proteomes" id="UP000435187">
    <property type="component" value="Unassembled WGS sequence"/>
</dbReference>
<reference evidence="2 3" key="1">
    <citation type="submission" date="2019-10" db="EMBL/GenBank/DDBJ databases">
        <title>Gracilibacillus salitolerans sp. nov., a moderate halophile isolated from a saline soil in northwest China.</title>
        <authorList>
            <person name="Gan L."/>
        </authorList>
    </citation>
    <scope>NUCLEOTIDE SEQUENCE [LARGE SCALE GENOMIC DNA]</scope>
    <source>
        <strain evidence="2 3">TP2-8</strain>
    </source>
</reference>
<organism evidence="2 3">
    <name type="scientific">Gracilibacillus thailandensis</name>
    <dbReference type="NCBI Taxonomy" id="563735"/>
    <lineage>
        <taxon>Bacteria</taxon>
        <taxon>Bacillati</taxon>
        <taxon>Bacillota</taxon>
        <taxon>Bacilli</taxon>
        <taxon>Bacillales</taxon>
        <taxon>Bacillaceae</taxon>
        <taxon>Gracilibacillus</taxon>
    </lineage>
</organism>
<sequence>MKPRLKPRELVLYEYLKRRRSLSKEEIKKYRRLDRGYQGEVLFDQYLERLSSNFLLLKDLWLSHHNRAFQLDHILLFHNTLYIFEIKNYPGEFYFQNEQLYLDSGEEIDNPLIQLRRSKSLLRQLLQQLEWDIPVVAAVVFINPECSLFQTPRNSNIILPTQINRYLRQFENEVPLNPAMHHVMNHLESVQLEHSPYEQLPTYHYNDLKKGIPCTSCDFFITIVEGKKCRCQNCGQSEFVQTAIIRNVEEFMFLFPDERVTSEQIYAWCRLPISLERIRYHLKKHLKSKGIKKGTYYIQ</sequence>
<dbReference type="InterPro" id="IPR011528">
    <property type="entry name" value="NERD"/>
</dbReference>
<gene>
    <name evidence="2" type="ORF">GH885_03860</name>
</gene>
<keyword evidence="3" id="KW-1185">Reference proteome</keyword>
<comment type="caution">
    <text evidence="2">The sequence shown here is derived from an EMBL/GenBank/DDBJ whole genome shotgun (WGS) entry which is preliminary data.</text>
</comment>
<proteinExistence type="predicted"/>
<evidence type="ECO:0000313" key="3">
    <source>
        <dbReference type="Proteomes" id="UP000435187"/>
    </source>
</evidence>
<feature type="domain" description="NERD" evidence="1">
    <location>
        <begin position="35"/>
        <end position="145"/>
    </location>
</feature>
<evidence type="ECO:0000259" key="1">
    <source>
        <dbReference type="PROSITE" id="PS50965"/>
    </source>
</evidence>
<dbReference type="RefSeq" id="WP_153834313.1">
    <property type="nucleotide sequence ID" value="NZ_JBHUMW010000058.1"/>
</dbReference>
<name>A0A6N7QWG6_9BACI</name>
<accession>A0A6N7QWG6</accession>
<protein>
    <submittedName>
        <fullName evidence="2">NERD domain-containing protein</fullName>
    </submittedName>
</protein>
<dbReference type="AlphaFoldDB" id="A0A6N7QWG6"/>